<keyword evidence="3 4" id="KW-0788">Thiol protease</keyword>
<dbReference type="PANTHER" id="PTHR10363:SF2">
    <property type="entry name" value="BLEOMYCIN HYDROLASE"/>
    <property type="match status" value="1"/>
</dbReference>
<comment type="similarity">
    <text evidence="4">Belongs to the peptidase C1 family.</text>
</comment>
<dbReference type="Pfam" id="PF03051">
    <property type="entry name" value="Peptidase_C1_2"/>
    <property type="match status" value="1"/>
</dbReference>
<sequence length="445" mass="51304">MKKGISLKKLESFEKDFDSNIANKIAMNAVTNNGINQAALNRDVYNNNQNAFSIEVKAGDVCNQKQSGRCWMFAALNTFRLQVMDKLNIENMELSQNYPLFYDKLEKSNLFLENMIETIDMPVTSREVAFLLMAPLGDGGQWDMFRSLVAKYGVVPKDVMPETEVSSMTREMDKYLTTKLREFACEFRKMKAEGKTVKDLRDAKEEMLNTIYRMLCISLGKPPVKFTWETKDKDGKFIKVKDITPQDFYKEYVGMPLNDLVTVINAPTKDKPFYETYTVKYLGSVADGDYPVKYLNLPIDELKKIAIKELKDNKVIWFGSDVGQFSERKKGFLTMDALCIEELFSTKFGMTKEERLDFGESLMTHAMVITGVDLDEKGKPIKWKVENSWGKDVGFDGYYVMDDEWFSEYVYQILLDKKYLNKKQAEAFKKEPIVLEPWDPMGSLA</sequence>
<evidence type="ECO:0000313" key="7">
    <source>
        <dbReference type="Proteomes" id="UP000190814"/>
    </source>
</evidence>
<dbReference type="PIRSF" id="PIRSF005700">
    <property type="entry name" value="PepC"/>
    <property type="match status" value="1"/>
</dbReference>
<dbReference type="Proteomes" id="UP000190814">
    <property type="component" value="Unassembled WGS sequence"/>
</dbReference>
<dbReference type="PROSITE" id="PS00639">
    <property type="entry name" value="THIOL_PROTEASE_HIS"/>
    <property type="match status" value="1"/>
</dbReference>
<evidence type="ECO:0000256" key="2">
    <source>
        <dbReference type="ARBA" id="ARBA00022801"/>
    </source>
</evidence>
<dbReference type="GO" id="GO:0006508">
    <property type="term" value="P:proteolysis"/>
    <property type="evidence" value="ECO:0007669"/>
    <property type="project" value="UniProtKB-KW"/>
</dbReference>
<evidence type="ECO:0000256" key="1">
    <source>
        <dbReference type="ARBA" id="ARBA00022670"/>
    </source>
</evidence>
<proteinExistence type="inferred from homology"/>
<dbReference type="InterPro" id="IPR038765">
    <property type="entry name" value="Papain-like_cys_pep_sf"/>
</dbReference>
<dbReference type="GO" id="GO:0005737">
    <property type="term" value="C:cytoplasm"/>
    <property type="evidence" value="ECO:0007669"/>
    <property type="project" value="TreeGrafter"/>
</dbReference>
<feature type="active site" evidence="5">
    <location>
        <position position="365"/>
    </location>
</feature>
<dbReference type="GO" id="GO:0043418">
    <property type="term" value="P:homocysteine catabolic process"/>
    <property type="evidence" value="ECO:0007669"/>
    <property type="project" value="TreeGrafter"/>
</dbReference>
<dbReference type="RefSeq" id="WP_078766920.1">
    <property type="nucleotide sequence ID" value="NZ_FUXZ01000014.1"/>
</dbReference>
<organism evidence="6 7">
    <name type="scientific">Eubacterium uniforme</name>
    <dbReference type="NCBI Taxonomy" id="39495"/>
    <lineage>
        <taxon>Bacteria</taxon>
        <taxon>Bacillati</taxon>
        <taxon>Bacillota</taxon>
        <taxon>Clostridia</taxon>
        <taxon>Eubacteriales</taxon>
        <taxon>Eubacteriaceae</taxon>
        <taxon>Eubacterium</taxon>
    </lineage>
</organism>
<protein>
    <recommendedName>
        <fullName evidence="4">Aminopeptidase</fullName>
    </recommendedName>
</protein>
<dbReference type="GO" id="GO:0009636">
    <property type="term" value="P:response to toxic substance"/>
    <property type="evidence" value="ECO:0007669"/>
    <property type="project" value="TreeGrafter"/>
</dbReference>
<dbReference type="PROSITE" id="PS00139">
    <property type="entry name" value="THIOL_PROTEASE_CYS"/>
    <property type="match status" value="1"/>
</dbReference>
<evidence type="ECO:0000256" key="4">
    <source>
        <dbReference type="PIRNR" id="PIRNR005700"/>
    </source>
</evidence>
<feature type="active site" evidence="5">
    <location>
        <position position="70"/>
    </location>
</feature>
<evidence type="ECO:0000256" key="3">
    <source>
        <dbReference type="ARBA" id="ARBA00022807"/>
    </source>
</evidence>
<keyword evidence="2 4" id="KW-0378">Hydrolase</keyword>
<dbReference type="InterPro" id="IPR025660">
    <property type="entry name" value="Pept_his_AS"/>
</dbReference>
<reference evidence="6 7" key="1">
    <citation type="submission" date="2017-02" db="EMBL/GenBank/DDBJ databases">
        <authorList>
            <person name="Peterson S.W."/>
        </authorList>
    </citation>
    <scope>NUCLEOTIDE SEQUENCE [LARGE SCALE GENOMIC DNA]</scope>
    <source>
        <strain evidence="6 7">ATCC 35992</strain>
    </source>
</reference>
<dbReference type="InterPro" id="IPR004134">
    <property type="entry name" value="Peptidase_C1B"/>
</dbReference>
<evidence type="ECO:0000313" key="6">
    <source>
        <dbReference type="EMBL" id="SKA70717.1"/>
    </source>
</evidence>
<dbReference type="AlphaFoldDB" id="A0A1T4W0I8"/>
<dbReference type="OrthoDB" id="1111399at2"/>
<dbReference type="GO" id="GO:0070005">
    <property type="term" value="F:cysteine-type aminopeptidase activity"/>
    <property type="evidence" value="ECO:0007669"/>
    <property type="project" value="InterPro"/>
</dbReference>
<dbReference type="SUPFAM" id="SSF54001">
    <property type="entry name" value="Cysteine proteinases"/>
    <property type="match status" value="1"/>
</dbReference>
<feature type="active site" evidence="5">
    <location>
        <position position="387"/>
    </location>
</feature>
<gene>
    <name evidence="6" type="ORF">SAMN02745111_02091</name>
</gene>
<dbReference type="Gene3D" id="3.90.70.10">
    <property type="entry name" value="Cysteine proteinases"/>
    <property type="match status" value="1"/>
</dbReference>
<dbReference type="CDD" id="cd00585">
    <property type="entry name" value="Peptidase_C1B"/>
    <property type="match status" value="1"/>
</dbReference>
<name>A0A1T4W0I8_9FIRM</name>
<evidence type="ECO:0000256" key="5">
    <source>
        <dbReference type="PIRSR" id="PIRSR005700-1"/>
    </source>
</evidence>
<accession>A0A1T4W0I8</accession>
<keyword evidence="1 4" id="KW-0645">Protease</keyword>
<dbReference type="EMBL" id="FUXZ01000014">
    <property type="protein sequence ID" value="SKA70717.1"/>
    <property type="molecule type" value="Genomic_DNA"/>
</dbReference>
<keyword evidence="7" id="KW-1185">Reference proteome</keyword>
<dbReference type="PANTHER" id="PTHR10363">
    <property type="entry name" value="BLEOMYCIN HYDROLASE"/>
    <property type="match status" value="1"/>
</dbReference>
<dbReference type="InterPro" id="IPR000169">
    <property type="entry name" value="Pept_cys_AS"/>
</dbReference>
<keyword evidence="4 6" id="KW-0031">Aminopeptidase</keyword>
<dbReference type="STRING" id="39495.SAMN02745111_02091"/>